<evidence type="ECO:0000313" key="4">
    <source>
        <dbReference type="Proteomes" id="UP001595904"/>
    </source>
</evidence>
<dbReference type="Gene3D" id="3.90.190.10">
    <property type="entry name" value="Protein tyrosine phosphatase superfamily"/>
    <property type="match status" value="1"/>
</dbReference>
<evidence type="ECO:0000313" key="3">
    <source>
        <dbReference type="EMBL" id="MFC4311917.1"/>
    </source>
</evidence>
<keyword evidence="1" id="KW-0378">Hydrolase</keyword>
<organism evidence="3 4">
    <name type="scientific">Steroidobacter flavus</name>
    <dbReference type="NCBI Taxonomy" id="1842136"/>
    <lineage>
        <taxon>Bacteria</taxon>
        <taxon>Pseudomonadati</taxon>
        <taxon>Pseudomonadota</taxon>
        <taxon>Gammaproteobacteria</taxon>
        <taxon>Steroidobacterales</taxon>
        <taxon>Steroidobacteraceae</taxon>
        <taxon>Steroidobacter</taxon>
    </lineage>
</organism>
<proteinExistence type="predicted"/>
<dbReference type="InterPro" id="IPR016130">
    <property type="entry name" value="Tyr_Pase_AS"/>
</dbReference>
<protein>
    <submittedName>
        <fullName evidence="3">Protein-tyrosine phosphatase family protein</fullName>
    </submittedName>
</protein>
<dbReference type="EMBL" id="JBHSDU010000010">
    <property type="protein sequence ID" value="MFC4311917.1"/>
    <property type="molecule type" value="Genomic_DNA"/>
</dbReference>
<dbReference type="PANTHER" id="PTHR23339">
    <property type="entry name" value="TYROSINE SPECIFIC PROTEIN PHOSPHATASE AND DUAL SPECIFICITY PROTEIN PHOSPHATASE"/>
    <property type="match status" value="1"/>
</dbReference>
<dbReference type="InterPro" id="IPR057023">
    <property type="entry name" value="PTP-SAK"/>
</dbReference>
<evidence type="ECO:0000259" key="2">
    <source>
        <dbReference type="PROSITE" id="PS50056"/>
    </source>
</evidence>
<name>A0ABV8SWT1_9GAMM</name>
<dbReference type="InterPro" id="IPR050561">
    <property type="entry name" value="PTP"/>
</dbReference>
<dbReference type="InterPro" id="IPR000387">
    <property type="entry name" value="Tyr_Pase_dom"/>
</dbReference>
<dbReference type="PROSITE" id="PS00383">
    <property type="entry name" value="TYR_PHOSPHATASE_1"/>
    <property type="match status" value="1"/>
</dbReference>
<gene>
    <name evidence="3" type="ORF">ACFPN2_22740</name>
</gene>
<reference evidence="4" key="1">
    <citation type="journal article" date="2019" name="Int. J. Syst. Evol. Microbiol.">
        <title>The Global Catalogue of Microorganisms (GCM) 10K type strain sequencing project: providing services to taxonomists for standard genome sequencing and annotation.</title>
        <authorList>
            <consortium name="The Broad Institute Genomics Platform"/>
            <consortium name="The Broad Institute Genome Sequencing Center for Infectious Disease"/>
            <person name="Wu L."/>
            <person name="Ma J."/>
        </authorList>
    </citation>
    <scope>NUCLEOTIDE SEQUENCE [LARGE SCALE GENOMIC DNA]</scope>
    <source>
        <strain evidence="4">CGMCC 1.10759</strain>
    </source>
</reference>
<comment type="caution">
    <text evidence="3">The sequence shown here is derived from an EMBL/GenBank/DDBJ whole genome shotgun (WGS) entry which is preliminary data.</text>
</comment>
<sequence>MLPEIYWISDVTQGRLGIMARPRAGDWLQDEILGWRSAGVDAVVCLLEASEIHELGLVDEHQLCTANAIQFSSLPTPDRGVPASMAPAMQLVDHIVGLLRSGSSVAIHCRAGIGRSSLIAACAMLRLGFDADSIFPSIGRCRGVSVPDTPAQVEWLETFAETTHGT</sequence>
<dbReference type="Proteomes" id="UP001595904">
    <property type="component" value="Unassembled WGS sequence"/>
</dbReference>
<dbReference type="RefSeq" id="WP_380600871.1">
    <property type="nucleotide sequence ID" value="NZ_JBHSDU010000010.1"/>
</dbReference>
<accession>A0ABV8SWT1</accession>
<evidence type="ECO:0000256" key="1">
    <source>
        <dbReference type="ARBA" id="ARBA00022801"/>
    </source>
</evidence>
<dbReference type="SUPFAM" id="SSF52799">
    <property type="entry name" value="(Phosphotyrosine protein) phosphatases II"/>
    <property type="match status" value="1"/>
</dbReference>
<feature type="domain" description="Tyrosine specific protein phosphatases" evidence="2">
    <location>
        <begin position="86"/>
        <end position="153"/>
    </location>
</feature>
<dbReference type="PROSITE" id="PS50056">
    <property type="entry name" value="TYR_PHOSPHATASE_2"/>
    <property type="match status" value="1"/>
</dbReference>
<dbReference type="Pfam" id="PF22784">
    <property type="entry name" value="PTP-SAK"/>
    <property type="match status" value="1"/>
</dbReference>
<keyword evidence="4" id="KW-1185">Reference proteome</keyword>
<dbReference type="InterPro" id="IPR029021">
    <property type="entry name" value="Prot-tyrosine_phosphatase-like"/>
</dbReference>